<dbReference type="Pfam" id="PF12552">
    <property type="entry name" value="DUF3741"/>
    <property type="match status" value="1"/>
</dbReference>
<dbReference type="PANTHER" id="PTHR47071:SF2">
    <property type="entry name" value="PROTEIN TRM32"/>
    <property type="match status" value="1"/>
</dbReference>
<organism evidence="3 4">
    <name type="scientific">Erythroxylum novogranatense</name>
    <dbReference type="NCBI Taxonomy" id="1862640"/>
    <lineage>
        <taxon>Eukaryota</taxon>
        <taxon>Viridiplantae</taxon>
        <taxon>Streptophyta</taxon>
        <taxon>Embryophyta</taxon>
        <taxon>Tracheophyta</taxon>
        <taxon>Spermatophyta</taxon>
        <taxon>Magnoliopsida</taxon>
        <taxon>eudicotyledons</taxon>
        <taxon>Gunneridae</taxon>
        <taxon>Pentapetalae</taxon>
        <taxon>rosids</taxon>
        <taxon>fabids</taxon>
        <taxon>Malpighiales</taxon>
        <taxon>Erythroxylaceae</taxon>
        <taxon>Erythroxylum</taxon>
    </lineage>
</organism>
<dbReference type="PANTHER" id="PTHR47071">
    <property type="entry name" value="PROTEIN TRM32"/>
    <property type="match status" value="1"/>
</dbReference>
<evidence type="ECO:0000313" key="4">
    <source>
        <dbReference type="Proteomes" id="UP001159364"/>
    </source>
</evidence>
<keyword evidence="4" id="KW-1185">Reference proteome</keyword>
<protein>
    <recommendedName>
        <fullName evidence="2">DUF3741 domain-containing protein</fullName>
    </recommendedName>
</protein>
<dbReference type="InterPro" id="IPR022212">
    <property type="entry name" value="DUF3741"/>
</dbReference>
<sequence>MWEYFIFLITFIGTAPKKLPCRRNGRAKYSSCYGRPKTISFSHYCDDVEEYLDAEAVPLMVDEQTANAGSTKITDKNPVKTLLDKEVSARSGLQQTISIPDLEPSNHTSGIISSDWRNPIIILHKNADTNTTNTSGYSKVNQHSATPAISSQRWDKLENPSTNRTKSDHRESSCRQFKECTDVLELFQVNQKLFLEILQDADIQVTKSARLDNASITNLRLKKSGSFPAADSPYVHHMRPVKLENKKMEIRPFQKHSDKTRWRQSFMIQFRDIKKKIKLALKELKKTKSHTTTVPLLNRVSKGISFSIEKQNPEILEEAPVQKDGEEHPRSSEMNGSNNNLSQGGLTQMRRASSMNESLIRYACLLENTFSREATWHQYRSMSLRLTSEDKFQWVEMV</sequence>
<name>A0AAV8TYR4_9ROSI</name>
<dbReference type="EMBL" id="JAIWQS010000003">
    <property type="protein sequence ID" value="KAJ8770985.1"/>
    <property type="molecule type" value="Genomic_DNA"/>
</dbReference>
<evidence type="ECO:0000313" key="3">
    <source>
        <dbReference type="EMBL" id="KAJ8770985.1"/>
    </source>
</evidence>
<dbReference type="AlphaFoldDB" id="A0AAV8TYR4"/>
<accession>A0AAV8TYR4</accession>
<feature type="domain" description="DUF3741" evidence="2">
    <location>
        <begin position="171"/>
        <end position="201"/>
    </location>
</feature>
<proteinExistence type="predicted"/>
<dbReference type="Proteomes" id="UP001159364">
    <property type="component" value="Linkage Group LG03"/>
</dbReference>
<feature type="region of interest" description="Disordered" evidence="1">
    <location>
        <begin position="131"/>
        <end position="170"/>
    </location>
</feature>
<comment type="caution">
    <text evidence="3">The sequence shown here is derived from an EMBL/GenBank/DDBJ whole genome shotgun (WGS) entry which is preliminary data.</text>
</comment>
<reference evidence="3 4" key="1">
    <citation type="submission" date="2021-09" db="EMBL/GenBank/DDBJ databases">
        <title>Genomic insights and catalytic innovation underlie evolution of tropane alkaloids biosynthesis.</title>
        <authorList>
            <person name="Wang Y.-J."/>
            <person name="Tian T."/>
            <person name="Huang J.-P."/>
            <person name="Huang S.-X."/>
        </authorList>
    </citation>
    <scope>NUCLEOTIDE SEQUENCE [LARGE SCALE GENOMIC DNA]</scope>
    <source>
        <strain evidence="3">KIB-2018</strain>
        <tissue evidence="3">Leaf</tissue>
    </source>
</reference>
<feature type="compositionally biased region" description="Polar residues" evidence="1">
    <location>
        <begin position="131"/>
        <end position="152"/>
    </location>
</feature>
<dbReference type="InterPro" id="IPR044257">
    <property type="entry name" value="TRM32-like"/>
</dbReference>
<gene>
    <name evidence="3" type="ORF">K2173_022886</name>
</gene>
<feature type="compositionally biased region" description="Basic and acidic residues" evidence="1">
    <location>
        <begin position="320"/>
        <end position="331"/>
    </location>
</feature>
<evidence type="ECO:0000259" key="2">
    <source>
        <dbReference type="Pfam" id="PF12552"/>
    </source>
</evidence>
<feature type="compositionally biased region" description="Low complexity" evidence="1">
    <location>
        <begin position="335"/>
        <end position="346"/>
    </location>
</feature>
<feature type="region of interest" description="Disordered" evidence="1">
    <location>
        <begin position="315"/>
        <end position="347"/>
    </location>
</feature>
<evidence type="ECO:0000256" key="1">
    <source>
        <dbReference type="SAM" id="MobiDB-lite"/>
    </source>
</evidence>